<dbReference type="InterPro" id="IPR008266">
    <property type="entry name" value="Tyr_kinase_AS"/>
</dbReference>
<evidence type="ECO:0000256" key="6">
    <source>
        <dbReference type="ARBA" id="ARBA00022840"/>
    </source>
</evidence>
<evidence type="ECO:0000313" key="11">
    <source>
        <dbReference type="Proteomes" id="UP000030656"/>
    </source>
</evidence>
<keyword evidence="3" id="KW-0808">Transferase</keyword>
<dbReference type="FunFam" id="1.10.510.10:FF:000367">
    <property type="entry name" value="Serine/threonine protein kinase"/>
    <property type="match status" value="1"/>
</dbReference>
<dbReference type="SMART" id="SM00220">
    <property type="entry name" value="S_TKc"/>
    <property type="match status" value="1"/>
</dbReference>
<dbReference type="GO" id="GO:0005524">
    <property type="term" value="F:ATP binding"/>
    <property type="evidence" value="ECO:0007669"/>
    <property type="project" value="UniProtKB-KW"/>
</dbReference>
<name>A0A024VER3_PLAFA</name>
<keyword evidence="5 10" id="KW-0418">Kinase</keyword>
<dbReference type="Gene3D" id="1.10.510.10">
    <property type="entry name" value="Transferase(Phosphotransferase) domain 1"/>
    <property type="match status" value="1"/>
</dbReference>
<evidence type="ECO:0000256" key="1">
    <source>
        <dbReference type="ARBA" id="ARBA00012513"/>
    </source>
</evidence>
<comment type="catalytic activity">
    <reaction evidence="7">
        <text>L-threonyl-[protein] + ATP = O-phospho-L-threonyl-[protein] + ADP + H(+)</text>
        <dbReference type="Rhea" id="RHEA:46608"/>
        <dbReference type="Rhea" id="RHEA-COMP:11060"/>
        <dbReference type="Rhea" id="RHEA-COMP:11605"/>
        <dbReference type="ChEBI" id="CHEBI:15378"/>
        <dbReference type="ChEBI" id="CHEBI:30013"/>
        <dbReference type="ChEBI" id="CHEBI:30616"/>
        <dbReference type="ChEBI" id="CHEBI:61977"/>
        <dbReference type="ChEBI" id="CHEBI:456216"/>
        <dbReference type="EC" id="2.7.11.1"/>
    </reaction>
</comment>
<dbReference type="SUPFAM" id="SSF141571">
    <property type="entry name" value="Pentapeptide repeat-like"/>
    <property type="match status" value="1"/>
</dbReference>
<dbReference type="PANTHER" id="PTHR24343">
    <property type="entry name" value="SERINE/THREONINE KINASE"/>
    <property type="match status" value="1"/>
</dbReference>
<dbReference type="InterPro" id="IPR011009">
    <property type="entry name" value="Kinase-like_dom_sf"/>
</dbReference>
<organism evidence="10 11">
    <name type="scientific">Plasmodium falciparum FCH/4</name>
    <dbReference type="NCBI Taxonomy" id="1036724"/>
    <lineage>
        <taxon>Eukaryota</taxon>
        <taxon>Sar</taxon>
        <taxon>Alveolata</taxon>
        <taxon>Apicomplexa</taxon>
        <taxon>Aconoidasida</taxon>
        <taxon>Haemosporida</taxon>
        <taxon>Plasmodiidae</taxon>
        <taxon>Plasmodium</taxon>
        <taxon>Plasmodium (Laverania)</taxon>
    </lineage>
</organism>
<dbReference type="AlphaFoldDB" id="A0A024VER3"/>
<dbReference type="PROSITE" id="PS00109">
    <property type="entry name" value="PROTEIN_KINASE_TYR"/>
    <property type="match status" value="1"/>
</dbReference>
<evidence type="ECO:0000313" key="10">
    <source>
        <dbReference type="EMBL" id="ETW27224.1"/>
    </source>
</evidence>
<sequence>MLCSFLYVLSLIRINQNTVFYRSLKKCRYLSEIIIENVTSTKLYSDDCYDKNGVINDNNYVLKNTYDEYESYKRIKKIKQCKNILKESKLSESILPESTLPESTLPESTLAESTLAESTLAESTLAESTLAESTLAESEFSKYKLSNDTINENLESHLYLNSSPSTSHSMYYHDSKCNENINESNNATNELMEKSVSIKYPIYNWELGKACLSKYLGHSNNYFLNGVKFDEWKLVSFRDRYYNERKGRVHKILKTKITGNDGNNKRELKLFIKRIPIDMWLKQFEMMDTYNGEYIICAENFVMEAIVLSFLSAYHPGIGPKFYKLLFNPDNYYIDENNSSMNNINDISLFNKLLSDRLRMNMSGYILMVSESFGEDLETYLCTVNNKKIFKSRKKNKKKLLFESLKLINKLHQAGICHLDFTLDNILISKNGDMRLCDFAKCTPMYSYYLRHTKKMDSLCLFQSCITTIGKYMYVPPECWDVEKRYVEVGTKFPFEYVQEITDEEERKKYYFDVSCADKYMLGIVFIAIWNNSYLWYISDPIIDINYLKYKKCNMNFNKIWTTLFWPKKLKRILRQLLDLDRRKNLNLNDLINDPWFTR</sequence>
<evidence type="ECO:0000256" key="2">
    <source>
        <dbReference type="ARBA" id="ARBA00022527"/>
    </source>
</evidence>
<dbReference type="Proteomes" id="UP000030656">
    <property type="component" value="Unassembled WGS sequence"/>
</dbReference>
<reference evidence="10 11" key="2">
    <citation type="submission" date="2013-02" db="EMBL/GenBank/DDBJ databases">
        <title>The Genome Sequence of Plasmodium falciparum FCH/4.</title>
        <authorList>
            <consortium name="The Broad Institute Genome Sequencing Platform"/>
            <consortium name="The Broad Institute Genome Sequencing Center for Infectious Disease"/>
            <person name="Neafsey D."/>
            <person name="Cheeseman I."/>
            <person name="Volkman S."/>
            <person name="Adams J."/>
            <person name="Walker B."/>
            <person name="Young S.K."/>
            <person name="Zeng Q."/>
            <person name="Gargeya S."/>
            <person name="Fitzgerald M."/>
            <person name="Haas B."/>
            <person name="Abouelleil A."/>
            <person name="Alvarado L."/>
            <person name="Arachchi H.M."/>
            <person name="Berlin A.M."/>
            <person name="Chapman S.B."/>
            <person name="Dewar J."/>
            <person name="Goldberg J."/>
            <person name="Griggs A."/>
            <person name="Gujja S."/>
            <person name="Hansen M."/>
            <person name="Howarth C."/>
            <person name="Imamovic A."/>
            <person name="Larimer J."/>
            <person name="McCowan C."/>
            <person name="Murphy C."/>
            <person name="Neiman D."/>
            <person name="Pearson M."/>
            <person name="Priest M."/>
            <person name="Roberts A."/>
            <person name="Saif S."/>
            <person name="Shea T."/>
            <person name="Sisk P."/>
            <person name="Sykes S."/>
            <person name="Wortman J."/>
            <person name="Nusbaum C."/>
            <person name="Birren B."/>
        </authorList>
    </citation>
    <scope>NUCLEOTIDE SEQUENCE [LARGE SCALE GENOMIC DNA]</scope>
    <source>
        <strain evidence="10 11">FCH/4</strain>
    </source>
</reference>
<dbReference type="Pfam" id="PF00069">
    <property type="entry name" value="Pkinase"/>
    <property type="match status" value="1"/>
</dbReference>
<comment type="catalytic activity">
    <reaction evidence="8">
        <text>L-seryl-[protein] + ATP = O-phospho-L-seryl-[protein] + ADP + H(+)</text>
        <dbReference type="Rhea" id="RHEA:17989"/>
        <dbReference type="Rhea" id="RHEA-COMP:9863"/>
        <dbReference type="Rhea" id="RHEA-COMP:11604"/>
        <dbReference type="ChEBI" id="CHEBI:15378"/>
        <dbReference type="ChEBI" id="CHEBI:29999"/>
        <dbReference type="ChEBI" id="CHEBI:30616"/>
        <dbReference type="ChEBI" id="CHEBI:83421"/>
        <dbReference type="ChEBI" id="CHEBI:456216"/>
        <dbReference type="EC" id="2.7.11.1"/>
    </reaction>
</comment>
<keyword evidence="6" id="KW-0067">ATP-binding</keyword>
<keyword evidence="4" id="KW-0547">Nucleotide-binding</keyword>
<feature type="domain" description="Protein kinase" evidence="9">
    <location>
        <begin position="235"/>
        <end position="597"/>
    </location>
</feature>
<evidence type="ECO:0000256" key="5">
    <source>
        <dbReference type="ARBA" id="ARBA00022777"/>
    </source>
</evidence>
<evidence type="ECO:0000256" key="8">
    <source>
        <dbReference type="ARBA" id="ARBA00048679"/>
    </source>
</evidence>
<evidence type="ECO:0000256" key="3">
    <source>
        <dbReference type="ARBA" id="ARBA00022679"/>
    </source>
</evidence>
<reference evidence="10 11" key="1">
    <citation type="submission" date="2013-02" db="EMBL/GenBank/DDBJ databases">
        <title>The Genome Annotation of Plasmodium falciparum FCH/4.</title>
        <authorList>
            <consortium name="The Broad Institute Genome Sequencing Platform"/>
            <consortium name="The Broad Institute Genome Sequencing Center for Infectious Disease"/>
            <person name="Neafsey D."/>
            <person name="Hoffman S."/>
            <person name="Volkman S."/>
            <person name="Rosenthal P."/>
            <person name="Walker B."/>
            <person name="Young S.K."/>
            <person name="Zeng Q."/>
            <person name="Gargeya S."/>
            <person name="Fitzgerald M."/>
            <person name="Haas B."/>
            <person name="Abouelleil A."/>
            <person name="Allen A.W."/>
            <person name="Alvarado L."/>
            <person name="Arachchi H.M."/>
            <person name="Berlin A.M."/>
            <person name="Chapman S.B."/>
            <person name="Gainer-Dewar J."/>
            <person name="Goldberg J."/>
            <person name="Griggs A."/>
            <person name="Gujja S."/>
            <person name="Hansen M."/>
            <person name="Howarth C."/>
            <person name="Imamovic A."/>
            <person name="Ireland A."/>
            <person name="Larimer J."/>
            <person name="McCowan C."/>
            <person name="Murphy C."/>
            <person name="Pearson M."/>
            <person name="Poon T.W."/>
            <person name="Priest M."/>
            <person name="Roberts A."/>
            <person name="Saif S."/>
            <person name="Shea T."/>
            <person name="Sisk P."/>
            <person name="Sykes S."/>
            <person name="Wortman J."/>
            <person name="Nusbaum C."/>
            <person name="Birren B."/>
        </authorList>
    </citation>
    <scope>NUCLEOTIDE SEQUENCE [LARGE SCALE GENOMIC DNA]</scope>
    <source>
        <strain evidence="10 11">FCH/4</strain>
    </source>
</reference>
<dbReference type="InterPro" id="IPR000719">
    <property type="entry name" value="Prot_kinase_dom"/>
</dbReference>
<gene>
    <name evidence="10" type="ORF">PFFCH_05401</name>
</gene>
<evidence type="ECO:0000256" key="7">
    <source>
        <dbReference type="ARBA" id="ARBA00047899"/>
    </source>
</evidence>
<dbReference type="EMBL" id="KI928098">
    <property type="protein sequence ID" value="ETW27224.1"/>
    <property type="molecule type" value="Genomic_DNA"/>
</dbReference>
<keyword evidence="2 10" id="KW-0723">Serine/threonine-protein kinase</keyword>
<dbReference type="EC" id="2.7.11.1" evidence="1"/>
<dbReference type="GO" id="GO:0004674">
    <property type="term" value="F:protein serine/threonine kinase activity"/>
    <property type="evidence" value="ECO:0007669"/>
    <property type="project" value="UniProtKB-KW"/>
</dbReference>
<dbReference type="PANTHER" id="PTHR24343:SF466">
    <property type="entry name" value="AMP-ACTIVATED PROTEIN KINASE ALPHA SUBUNIT, ISOFORM A"/>
    <property type="match status" value="1"/>
</dbReference>
<evidence type="ECO:0000256" key="4">
    <source>
        <dbReference type="ARBA" id="ARBA00022741"/>
    </source>
</evidence>
<dbReference type="PROSITE" id="PS50011">
    <property type="entry name" value="PROTEIN_KINASE_DOM"/>
    <property type="match status" value="1"/>
</dbReference>
<proteinExistence type="predicted"/>
<dbReference type="OrthoDB" id="4062651at2759"/>
<protein>
    <recommendedName>
        <fullName evidence="1">non-specific serine/threonine protein kinase</fullName>
        <ecNumber evidence="1">2.7.11.1</ecNumber>
    </recommendedName>
</protein>
<accession>A0A024VER3</accession>
<dbReference type="SUPFAM" id="SSF56112">
    <property type="entry name" value="Protein kinase-like (PK-like)"/>
    <property type="match status" value="1"/>
</dbReference>
<evidence type="ECO:0000259" key="9">
    <source>
        <dbReference type="PROSITE" id="PS50011"/>
    </source>
</evidence>